<gene>
    <name evidence="1" type="ORF">ACFSOZ_26035</name>
</gene>
<comment type="caution">
    <text evidence="1">The sequence shown here is derived from an EMBL/GenBank/DDBJ whole genome shotgun (WGS) entry which is preliminary data.</text>
</comment>
<dbReference type="Pfam" id="PF05930">
    <property type="entry name" value="Phage_AlpA"/>
    <property type="match status" value="1"/>
</dbReference>
<sequence length="67" mass="7604">MHANDNLELVSLNEAARLTSLSRTFLNRLRDDGKFPRAVPMGDRRIAFLKSEVMDFIRGRIAMRAAA</sequence>
<name>A0ABW4UFX0_9HYPH</name>
<proteinExistence type="predicted"/>
<keyword evidence="2" id="KW-1185">Reference proteome</keyword>
<dbReference type="Proteomes" id="UP001597405">
    <property type="component" value="Unassembled WGS sequence"/>
</dbReference>
<protein>
    <submittedName>
        <fullName evidence="1">Helix-turn-helix transcriptional regulator</fullName>
    </submittedName>
</protein>
<dbReference type="RefSeq" id="WP_379102613.1">
    <property type="nucleotide sequence ID" value="NZ_JBHUGZ010000017.1"/>
</dbReference>
<evidence type="ECO:0000313" key="1">
    <source>
        <dbReference type="EMBL" id="MFD1985911.1"/>
    </source>
</evidence>
<evidence type="ECO:0000313" key="2">
    <source>
        <dbReference type="Proteomes" id="UP001597405"/>
    </source>
</evidence>
<dbReference type="EMBL" id="JBHUGZ010000017">
    <property type="protein sequence ID" value="MFD1985911.1"/>
    <property type="molecule type" value="Genomic_DNA"/>
</dbReference>
<accession>A0ABW4UFX0</accession>
<reference evidence="2" key="1">
    <citation type="journal article" date="2019" name="Int. J. Syst. Evol. Microbiol.">
        <title>The Global Catalogue of Microorganisms (GCM) 10K type strain sequencing project: providing services to taxonomists for standard genome sequencing and annotation.</title>
        <authorList>
            <consortium name="The Broad Institute Genomics Platform"/>
            <consortium name="The Broad Institute Genome Sequencing Center for Infectious Disease"/>
            <person name="Wu L."/>
            <person name="Ma J."/>
        </authorList>
    </citation>
    <scope>NUCLEOTIDE SEQUENCE [LARGE SCALE GENOMIC DNA]</scope>
    <source>
        <strain evidence="2">CGMCC 1.16225</strain>
    </source>
</reference>
<organism evidence="1 2">
    <name type="scientific">Mesorhizobium newzealandense</name>
    <dbReference type="NCBI Taxonomy" id="1300302"/>
    <lineage>
        <taxon>Bacteria</taxon>
        <taxon>Pseudomonadati</taxon>
        <taxon>Pseudomonadota</taxon>
        <taxon>Alphaproteobacteria</taxon>
        <taxon>Hyphomicrobiales</taxon>
        <taxon>Phyllobacteriaceae</taxon>
        <taxon>Mesorhizobium</taxon>
    </lineage>
</organism>
<dbReference type="InterPro" id="IPR010260">
    <property type="entry name" value="AlpA"/>
</dbReference>